<evidence type="ECO:0000313" key="3">
    <source>
        <dbReference type="EMBL" id="PYE79483.1"/>
    </source>
</evidence>
<reference evidence="3 4" key="1">
    <citation type="submission" date="2018-06" db="EMBL/GenBank/DDBJ databases">
        <title>Genomic Encyclopedia of Type Strains, Phase III (KMG-III): the genomes of soil and plant-associated and newly described type strains.</title>
        <authorList>
            <person name="Whitman W."/>
        </authorList>
    </citation>
    <scope>NUCLEOTIDE SEQUENCE [LARGE SCALE GENOMIC DNA]</scope>
    <source>
        <strain evidence="3 4">CECT 7646</strain>
    </source>
</reference>
<feature type="region of interest" description="Disordered" evidence="1">
    <location>
        <begin position="1"/>
        <end position="28"/>
    </location>
</feature>
<comment type="caution">
    <text evidence="3">The sequence shown here is derived from an EMBL/GenBank/DDBJ whole genome shotgun (WGS) entry which is preliminary data.</text>
</comment>
<evidence type="ECO:0000313" key="4">
    <source>
        <dbReference type="Proteomes" id="UP000247540"/>
    </source>
</evidence>
<dbReference type="Pfam" id="PF19905">
    <property type="entry name" value="DUF6378"/>
    <property type="match status" value="1"/>
</dbReference>
<dbReference type="InterPro" id="IPR045958">
    <property type="entry name" value="DUF6378"/>
</dbReference>
<evidence type="ECO:0000256" key="1">
    <source>
        <dbReference type="SAM" id="MobiDB-lite"/>
    </source>
</evidence>
<feature type="compositionally biased region" description="Low complexity" evidence="1">
    <location>
        <begin position="9"/>
        <end position="22"/>
    </location>
</feature>
<keyword evidence="4" id="KW-1185">Reference proteome</keyword>
<sequence length="132" mass="13815">MTKPTRIRAVSTARAAAASPSQPASPPAKVEAFDFLMQAATLINQRGEERDTHPEGGAAAQERSMAATVAAFNAIHGTALTERQGWMFMVLLKITRAQTSAVNGKPNPDDYFDGAAYMALGGESVGFTTGAA</sequence>
<gene>
    <name evidence="3" type="ORF">DFQ15_102216</name>
</gene>
<dbReference type="Proteomes" id="UP000247540">
    <property type="component" value="Unassembled WGS sequence"/>
</dbReference>
<protein>
    <recommendedName>
        <fullName evidence="2">DUF6378 domain-containing protein</fullName>
    </recommendedName>
</protein>
<dbReference type="AlphaFoldDB" id="A0A318SKI6"/>
<organism evidence="3 4">
    <name type="scientific">Xylophilus ampelinus</name>
    <dbReference type="NCBI Taxonomy" id="54067"/>
    <lineage>
        <taxon>Bacteria</taxon>
        <taxon>Pseudomonadati</taxon>
        <taxon>Pseudomonadota</taxon>
        <taxon>Betaproteobacteria</taxon>
        <taxon>Burkholderiales</taxon>
        <taxon>Xylophilus</taxon>
    </lineage>
</organism>
<feature type="domain" description="DUF6378" evidence="2">
    <location>
        <begin position="60"/>
        <end position="123"/>
    </location>
</feature>
<proteinExistence type="predicted"/>
<name>A0A318SKI6_9BURK</name>
<evidence type="ECO:0000259" key="2">
    <source>
        <dbReference type="Pfam" id="PF19905"/>
    </source>
</evidence>
<accession>A0A318SKI6</accession>
<dbReference type="RefSeq" id="WP_233504233.1">
    <property type="nucleotide sequence ID" value="NZ_JAMOFZ010000001.1"/>
</dbReference>
<dbReference type="EMBL" id="QJTC01000002">
    <property type="protein sequence ID" value="PYE79483.1"/>
    <property type="molecule type" value="Genomic_DNA"/>
</dbReference>